<name>A0A934MG80_9RHOB</name>
<dbReference type="InterPro" id="IPR050832">
    <property type="entry name" value="Bact_Acetyltransf"/>
</dbReference>
<evidence type="ECO:0000256" key="1">
    <source>
        <dbReference type="ARBA" id="ARBA00022679"/>
    </source>
</evidence>
<organism evidence="4 5">
    <name type="scientific">Palleronia pontilimi</name>
    <dbReference type="NCBI Taxonomy" id="1964209"/>
    <lineage>
        <taxon>Bacteria</taxon>
        <taxon>Pseudomonadati</taxon>
        <taxon>Pseudomonadota</taxon>
        <taxon>Alphaproteobacteria</taxon>
        <taxon>Rhodobacterales</taxon>
        <taxon>Roseobacteraceae</taxon>
        <taxon>Palleronia</taxon>
    </lineage>
</organism>
<evidence type="ECO:0000259" key="3">
    <source>
        <dbReference type="PROSITE" id="PS51186"/>
    </source>
</evidence>
<keyword evidence="5" id="KW-1185">Reference proteome</keyword>
<sequence>MRVIADANPDDLDQIRDLHAASWRDAYAPFVPDDALGRLDAHMAQRWSRLPSGCLCLWQDGALSGFVRIKSRQGWPYIDNLHTRPDLRGQGIGGVLLVAAMQRLAERGGARVWLTVIAGNRRARSFYRRHGGWEGAPIVEDVLSHPTVTRPVIWNRLTQGPAKNA</sequence>
<dbReference type="PANTHER" id="PTHR43877">
    <property type="entry name" value="AMINOALKYLPHOSPHONATE N-ACETYLTRANSFERASE-RELATED-RELATED"/>
    <property type="match status" value="1"/>
</dbReference>
<protein>
    <submittedName>
        <fullName evidence="4">GNAT family N-acetyltransferase</fullName>
    </submittedName>
</protein>
<comment type="caution">
    <text evidence="4">The sequence shown here is derived from an EMBL/GenBank/DDBJ whole genome shotgun (WGS) entry which is preliminary data.</text>
</comment>
<feature type="domain" description="N-acetyltransferase" evidence="3">
    <location>
        <begin position="2"/>
        <end position="160"/>
    </location>
</feature>
<keyword evidence="2" id="KW-0012">Acyltransferase</keyword>
<dbReference type="Proteomes" id="UP000642488">
    <property type="component" value="Unassembled WGS sequence"/>
</dbReference>
<evidence type="ECO:0000313" key="5">
    <source>
        <dbReference type="Proteomes" id="UP000642488"/>
    </source>
</evidence>
<evidence type="ECO:0000313" key="4">
    <source>
        <dbReference type="EMBL" id="MBJ3762139.1"/>
    </source>
</evidence>
<dbReference type="EMBL" id="JAEKPD010000004">
    <property type="protein sequence ID" value="MBJ3762139.1"/>
    <property type="molecule type" value="Genomic_DNA"/>
</dbReference>
<dbReference type="GO" id="GO:0016747">
    <property type="term" value="F:acyltransferase activity, transferring groups other than amino-acyl groups"/>
    <property type="evidence" value="ECO:0007669"/>
    <property type="project" value="InterPro"/>
</dbReference>
<gene>
    <name evidence="4" type="ORF">ILP92_05210</name>
</gene>
<dbReference type="RefSeq" id="WP_198915318.1">
    <property type="nucleotide sequence ID" value="NZ_JAEKPD010000004.1"/>
</dbReference>
<dbReference type="Pfam" id="PF00583">
    <property type="entry name" value="Acetyltransf_1"/>
    <property type="match status" value="1"/>
</dbReference>
<dbReference type="PROSITE" id="PS51186">
    <property type="entry name" value="GNAT"/>
    <property type="match status" value="1"/>
</dbReference>
<accession>A0A934MG80</accession>
<dbReference type="Gene3D" id="3.40.630.30">
    <property type="match status" value="1"/>
</dbReference>
<dbReference type="InterPro" id="IPR000182">
    <property type="entry name" value="GNAT_dom"/>
</dbReference>
<dbReference type="CDD" id="cd04301">
    <property type="entry name" value="NAT_SF"/>
    <property type="match status" value="1"/>
</dbReference>
<dbReference type="AlphaFoldDB" id="A0A934MG80"/>
<reference evidence="4" key="1">
    <citation type="submission" date="2020-12" db="EMBL/GenBank/DDBJ databases">
        <title>Bacterial taxonomy.</title>
        <authorList>
            <person name="Pan X."/>
        </authorList>
    </citation>
    <scope>NUCLEOTIDE SEQUENCE</scope>
    <source>
        <strain evidence="4">KCTC 52957</strain>
    </source>
</reference>
<proteinExistence type="predicted"/>
<evidence type="ECO:0000256" key="2">
    <source>
        <dbReference type="ARBA" id="ARBA00023315"/>
    </source>
</evidence>
<dbReference type="InterPro" id="IPR016181">
    <property type="entry name" value="Acyl_CoA_acyltransferase"/>
</dbReference>
<dbReference type="SUPFAM" id="SSF55729">
    <property type="entry name" value="Acyl-CoA N-acyltransferases (Nat)"/>
    <property type="match status" value="1"/>
</dbReference>
<keyword evidence="1" id="KW-0808">Transferase</keyword>